<feature type="region of interest" description="Disordered" evidence="1">
    <location>
        <begin position="87"/>
        <end position="106"/>
    </location>
</feature>
<dbReference type="Gramene" id="ONIVA03G14480.1">
    <property type="protein sequence ID" value="ONIVA03G14480.1"/>
    <property type="gene ID" value="ONIVA03G14480"/>
</dbReference>
<accession>A0A0E0GKY8</accession>
<proteinExistence type="predicted"/>
<keyword evidence="2" id="KW-0732">Signal</keyword>
<feature type="signal peptide" evidence="2">
    <location>
        <begin position="1"/>
        <end position="16"/>
    </location>
</feature>
<dbReference type="EnsemblPlants" id="ONIVA03G14480.1">
    <property type="protein sequence ID" value="ONIVA03G14480.1"/>
    <property type="gene ID" value="ONIVA03G14480"/>
</dbReference>
<evidence type="ECO:0000256" key="1">
    <source>
        <dbReference type="SAM" id="MobiDB-lite"/>
    </source>
</evidence>
<keyword evidence="4" id="KW-1185">Reference proteome</keyword>
<name>A0A0E0GKY8_ORYNI</name>
<reference evidence="3" key="1">
    <citation type="submission" date="2015-04" db="UniProtKB">
        <authorList>
            <consortium name="EnsemblPlants"/>
        </authorList>
    </citation>
    <scope>IDENTIFICATION</scope>
    <source>
        <strain evidence="3">SL10</strain>
    </source>
</reference>
<dbReference type="AlphaFoldDB" id="A0A0E0GKY8"/>
<evidence type="ECO:0000313" key="4">
    <source>
        <dbReference type="Proteomes" id="UP000006591"/>
    </source>
</evidence>
<dbReference type="HOGENOM" id="CLU_1858470_0_0_1"/>
<evidence type="ECO:0000313" key="3">
    <source>
        <dbReference type="EnsemblPlants" id="ONIVA03G14480.1"/>
    </source>
</evidence>
<sequence>MAWWPGLGWFTTAGNSGNIMVVALGACSRADNGMAAFSSLQHDEENRECIRDGDGDGLAMNEDAIFFAADLSCSFHQRSCRAHEVATAAPPPSPAACPQLEPQQPRRGCNVTPARLPISFGPGLPPPHDSAATTVFAR</sequence>
<feature type="chain" id="PRO_5002360848" evidence="2">
    <location>
        <begin position="17"/>
        <end position="138"/>
    </location>
</feature>
<dbReference type="Proteomes" id="UP000006591">
    <property type="component" value="Chromosome 3"/>
</dbReference>
<protein>
    <submittedName>
        <fullName evidence="3">Uncharacterized protein</fullName>
    </submittedName>
</protein>
<evidence type="ECO:0000256" key="2">
    <source>
        <dbReference type="SAM" id="SignalP"/>
    </source>
</evidence>
<organism evidence="3">
    <name type="scientific">Oryza nivara</name>
    <name type="common">Indian wild rice</name>
    <name type="synonym">Oryza sativa f. spontanea</name>
    <dbReference type="NCBI Taxonomy" id="4536"/>
    <lineage>
        <taxon>Eukaryota</taxon>
        <taxon>Viridiplantae</taxon>
        <taxon>Streptophyta</taxon>
        <taxon>Embryophyta</taxon>
        <taxon>Tracheophyta</taxon>
        <taxon>Spermatophyta</taxon>
        <taxon>Magnoliopsida</taxon>
        <taxon>Liliopsida</taxon>
        <taxon>Poales</taxon>
        <taxon>Poaceae</taxon>
        <taxon>BOP clade</taxon>
        <taxon>Oryzoideae</taxon>
        <taxon>Oryzeae</taxon>
        <taxon>Oryzinae</taxon>
        <taxon>Oryza</taxon>
    </lineage>
</organism>
<feature type="region of interest" description="Disordered" evidence="1">
    <location>
        <begin position="119"/>
        <end position="138"/>
    </location>
</feature>
<reference evidence="3" key="2">
    <citation type="submission" date="2018-04" db="EMBL/GenBank/DDBJ databases">
        <title>OnivRS2 (Oryza nivara Reference Sequence Version 2).</title>
        <authorList>
            <person name="Zhang J."/>
            <person name="Kudrna D."/>
            <person name="Lee S."/>
            <person name="Talag J."/>
            <person name="Rajasekar S."/>
            <person name="Welchert J."/>
            <person name="Hsing Y.-I."/>
            <person name="Wing R.A."/>
        </authorList>
    </citation>
    <scope>NUCLEOTIDE SEQUENCE [LARGE SCALE GENOMIC DNA]</scope>
    <source>
        <strain evidence="3">SL10</strain>
    </source>
</reference>